<accession>A0ABV4BCM5</accession>
<protein>
    <recommendedName>
        <fullName evidence="5">SHSP domain-containing protein</fullName>
    </recommendedName>
</protein>
<evidence type="ECO:0000313" key="3">
    <source>
        <dbReference type="EMBL" id="MEY6432261.1"/>
    </source>
</evidence>
<dbReference type="Proteomes" id="UP001564408">
    <property type="component" value="Unassembled WGS sequence"/>
</dbReference>
<sequence length="290" mass="30722">MLRSKPLPRISGLLVALMMSPLAGAYGPPEGQMAPPETVPPFYGQPYGYTPPYGYGPPFGHGPGVGYGPGYAPPFGYGPSPGHWRPYGPGPAPGYRPPAGYGPPPGYGAPWGDAPPFDSGSPFDQIPPFGRPLPGDPAGLDSTWPSGYAAEPGEGLDPSFGPGPIPGGPPGMTPGRFGPPAPMRARTADLNFNQLVTDDAYVLEIHVDGQWPEAIQIEPRGQGLLIRRASSTRTTDQRTFDDGRGYAHRYSYASGTMARRLPVPPDGDLTALTREDGPDLIRVSIPRRNR</sequence>
<evidence type="ECO:0008006" key="5">
    <source>
        <dbReference type="Google" id="ProtNLM"/>
    </source>
</evidence>
<gene>
    <name evidence="3" type="ORF">ABC977_07535</name>
</gene>
<feature type="chain" id="PRO_5046711518" description="SHSP domain-containing protein" evidence="2">
    <location>
        <begin position="26"/>
        <end position="290"/>
    </location>
</feature>
<keyword evidence="4" id="KW-1185">Reference proteome</keyword>
<feature type="signal peptide" evidence="2">
    <location>
        <begin position="1"/>
        <end position="25"/>
    </location>
</feature>
<dbReference type="RefSeq" id="WP_369666650.1">
    <property type="nucleotide sequence ID" value="NZ_JBDKXB010000007.1"/>
</dbReference>
<evidence type="ECO:0000256" key="1">
    <source>
        <dbReference type="SAM" id="MobiDB-lite"/>
    </source>
</evidence>
<proteinExistence type="predicted"/>
<keyword evidence="2" id="KW-0732">Signal</keyword>
<dbReference type="EMBL" id="JBDKXB010000007">
    <property type="protein sequence ID" value="MEY6432261.1"/>
    <property type="molecule type" value="Genomic_DNA"/>
</dbReference>
<organism evidence="3 4">
    <name type="scientific">Thioalkalicoccus limnaeus</name>
    <dbReference type="NCBI Taxonomy" id="120681"/>
    <lineage>
        <taxon>Bacteria</taxon>
        <taxon>Pseudomonadati</taxon>
        <taxon>Pseudomonadota</taxon>
        <taxon>Gammaproteobacteria</taxon>
        <taxon>Chromatiales</taxon>
        <taxon>Chromatiaceae</taxon>
        <taxon>Thioalkalicoccus</taxon>
    </lineage>
</organism>
<evidence type="ECO:0000313" key="4">
    <source>
        <dbReference type="Proteomes" id="UP001564408"/>
    </source>
</evidence>
<evidence type="ECO:0000256" key="2">
    <source>
        <dbReference type="SAM" id="SignalP"/>
    </source>
</evidence>
<feature type="compositionally biased region" description="Pro residues" evidence="1">
    <location>
        <begin position="161"/>
        <end position="182"/>
    </location>
</feature>
<name>A0ABV4BCM5_9GAMM</name>
<comment type="caution">
    <text evidence="3">The sequence shown here is derived from an EMBL/GenBank/DDBJ whole genome shotgun (WGS) entry which is preliminary data.</text>
</comment>
<feature type="region of interest" description="Disordered" evidence="1">
    <location>
        <begin position="127"/>
        <end position="182"/>
    </location>
</feature>
<reference evidence="3 4" key="1">
    <citation type="submission" date="2024-05" db="EMBL/GenBank/DDBJ databases">
        <title>Genome Sequence and Characterization of the New Strain Purple Sulfur Bacterium of Genus Thioalkalicoccus.</title>
        <authorList>
            <person name="Bryantseva I.A."/>
            <person name="Kyndt J.A."/>
            <person name="Imhoff J.F."/>
        </authorList>
    </citation>
    <scope>NUCLEOTIDE SEQUENCE [LARGE SCALE GENOMIC DNA]</scope>
    <source>
        <strain evidence="3 4">Um2</strain>
    </source>
</reference>